<evidence type="ECO:0000313" key="7">
    <source>
        <dbReference type="Proteomes" id="UP001623348"/>
    </source>
</evidence>
<reference evidence="6 7" key="1">
    <citation type="submission" date="2024-06" db="EMBL/GenBank/DDBJ databases">
        <title>The draft genome of Grus japonensis, version 3.</title>
        <authorList>
            <person name="Nabeshima K."/>
            <person name="Suzuki S."/>
            <person name="Onuma M."/>
        </authorList>
    </citation>
    <scope>NUCLEOTIDE SEQUENCE [LARGE SCALE GENOMIC DNA]</scope>
    <source>
        <strain evidence="6 7">451A</strain>
    </source>
</reference>
<comment type="caution">
    <text evidence="6">The sequence shown here is derived from an EMBL/GenBank/DDBJ whole genome shotgun (WGS) entry which is preliminary data.</text>
</comment>
<evidence type="ECO:0000256" key="1">
    <source>
        <dbReference type="ARBA" id="ARBA00004370"/>
    </source>
</evidence>
<dbReference type="InterPro" id="IPR015631">
    <property type="entry name" value="CD2/SLAM_rcpt"/>
</dbReference>
<feature type="chain" id="PRO_5044795172" evidence="5">
    <location>
        <begin position="19"/>
        <end position="282"/>
    </location>
</feature>
<evidence type="ECO:0000313" key="6">
    <source>
        <dbReference type="EMBL" id="GAB0200931.1"/>
    </source>
</evidence>
<keyword evidence="4" id="KW-0325">Glycoprotein</keyword>
<dbReference type="Gene3D" id="2.60.40.10">
    <property type="entry name" value="Immunoglobulins"/>
    <property type="match status" value="2"/>
</dbReference>
<gene>
    <name evidence="6" type="ORF">GRJ2_002558600</name>
</gene>
<dbReference type="PANTHER" id="PTHR12080">
    <property type="entry name" value="SIGNALING LYMPHOCYTIC ACTIVATION MOLECULE"/>
    <property type="match status" value="1"/>
</dbReference>
<name>A0ABC9XUB4_GRUJA</name>
<keyword evidence="3" id="KW-0472">Membrane</keyword>
<keyword evidence="2 5" id="KW-0732">Signal</keyword>
<sequence length="282" mass="30771">MERGTFLLFVSTCFLCRAQDPVGQPHLEARILQQEQSWCNLSLHCTVPNTGNVSYNWSCTGDPPAALGHQPRLQLQVRGDTDPTVCCCNMSNLVSWSMASTDVVAACHSAASAGSWLYCGVKGLLSLLVLGSLVTAVAVTHGLIWCRGPPSRGAPTSAGLSLCCGTKLLKGLVGQSLSFPALHLMSADVARVTWRSRGTHIAEAKPREKIFTIDYLPDFRGRLLIHPTNLSLEIRRLNLADSGRYKVVVDTLSDPTNPKTFHYFLLVHGYGTLRRPYVLLPL</sequence>
<proteinExistence type="predicted"/>
<dbReference type="Proteomes" id="UP001623348">
    <property type="component" value="Unassembled WGS sequence"/>
</dbReference>
<evidence type="ECO:0000256" key="2">
    <source>
        <dbReference type="ARBA" id="ARBA00022729"/>
    </source>
</evidence>
<evidence type="ECO:0000256" key="4">
    <source>
        <dbReference type="ARBA" id="ARBA00023180"/>
    </source>
</evidence>
<keyword evidence="7" id="KW-1185">Reference proteome</keyword>
<dbReference type="PANTHER" id="PTHR12080:SF55">
    <property type="entry name" value="LYMPHOCYTE FUNCTION-ASSOCIATED ANTIGEN 3"/>
    <property type="match status" value="1"/>
</dbReference>
<accession>A0ABC9XUB4</accession>
<dbReference type="InterPro" id="IPR036179">
    <property type="entry name" value="Ig-like_dom_sf"/>
</dbReference>
<protein>
    <submittedName>
        <fullName evidence="6">Natural killer cell receptor 2B4-like</fullName>
    </submittedName>
</protein>
<evidence type="ECO:0000256" key="5">
    <source>
        <dbReference type="SAM" id="SignalP"/>
    </source>
</evidence>
<evidence type="ECO:0000256" key="3">
    <source>
        <dbReference type="ARBA" id="ARBA00023136"/>
    </source>
</evidence>
<dbReference type="InterPro" id="IPR013783">
    <property type="entry name" value="Ig-like_fold"/>
</dbReference>
<comment type="subcellular location">
    <subcellularLocation>
        <location evidence="1">Membrane</location>
    </subcellularLocation>
</comment>
<organism evidence="6 7">
    <name type="scientific">Grus japonensis</name>
    <name type="common">Japanese crane</name>
    <name type="synonym">Red-crowned crane</name>
    <dbReference type="NCBI Taxonomy" id="30415"/>
    <lineage>
        <taxon>Eukaryota</taxon>
        <taxon>Metazoa</taxon>
        <taxon>Chordata</taxon>
        <taxon>Craniata</taxon>
        <taxon>Vertebrata</taxon>
        <taxon>Euteleostomi</taxon>
        <taxon>Archelosauria</taxon>
        <taxon>Archosauria</taxon>
        <taxon>Dinosauria</taxon>
        <taxon>Saurischia</taxon>
        <taxon>Theropoda</taxon>
        <taxon>Coelurosauria</taxon>
        <taxon>Aves</taxon>
        <taxon>Neognathae</taxon>
        <taxon>Neoaves</taxon>
        <taxon>Gruiformes</taxon>
        <taxon>Gruidae</taxon>
        <taxon>Grus</taxon>
    </lineage>
</organism>
<dbReference type="AlphaFoldDB" id="A0ABC9XUB4"/>
<feature type="signal peptide" evidence="5">
    <location>
        <begin position="1"/>
        <end position="18"/>
    </location>
</feature>
<dbReference type="SUPFAM" id="SSF48726">
    <property type="entry name" value="Immunoglobulin"/>
    <property type="match status" value="1"/>
</dbReference>
<dbReference type="GO" id="GO:0016020">
    <property type="term" value="C:membrane"/>
    <property type="evidence" value="ECO:0007669"/>
    <property type="project" value="UniProtKB-SubCell"/>
</dbReference>
<dbReference type="EMBL" id="BAAFJT010000029">
    <property type="protein sequence ID" value="GAB0200931.1"/>
    <property type="molecule type" value="Genomic_DNA"/>
</dbReference>